<reference evidence="2 3" key="1">
    <citation type="submission" date="2019-10" db="EMBL/GenBank/DDBJ databases">
        <title>Actinomadura rubteroloni sp. nov. and Actinomadura macrotermitis sp. nov., isolated from the gut of fungus growing-termite Macrotermes natalensis.</title>
        <authorList>
            <person name="Benndorf R."/>
            <person name="Martin K."/>
            <person name="Kuefner M."/>
            <person name="De Beer W."/>
            <person name="Kaster A.-K."/>
            <person name="Vollmers J."/>
            <person name="Poulsen M."/>
            <person name="Beemelmanns C."/>
        </authorList>
    </citation>
    <scope>NUCLEOTIDE SEQUENCE [LARGE SCALE GENOMIC DNA]</scope>
    <source>
        <strain evidence="2 3">RB68</strain>
    </source>
</reference>
<dbReference type="Proteomes" id="UP000487268">
    <property type="component" value="Unassembled WGS sequence"/>
</dbReference>
<feature type="region of interest" description="Disordered" evidence="1">
    <location>
        <begin position="296"/>
        <end position="317"/>
    </location>
</feature>
<dbReference type="OrthoDB" id="3467995at2"/>
<evidence type="ECO:0000256" key="1">
    <source>
        <dbReference type="SAM" id="MobiDB-lite"/>
    </source>
</evidence>
<comment type="caution">
    <text evidence="2">The sequence shown here is derived from an EMBL/GenBank/DDBJ whole genome shotgun (WGS) entry which is preliminary data.</text>
</comment>
<dbReference type="AlphaFoldDB" id="A0A7K0BSM2"/>
<protein>
    <submittedName>
        <fullName evidence="2">Uncharacterized protein</fullName>
    </submittedName>
</protein>
<accession>A0A7K0BSM2</accession>
<feature type="region of interest" description="Disordered" evidence="1">
    <location>
        <begin position="255"/>
        <end position="275"/>
    </location>
</feature>
<sequence>MRFGPRESPGPDPEHPDGERPVPHPGDIHVAGSRKNGPGQAPADWVPVQAPPPRTPPPPPSVPPPRTEWAGQRPQAPELPPPGPDPAEWTRLPSSGNAPAEPVVEEIAVDETAVEETEPASDKPAPSRRGLSTEPPPSARTREDIPAQPAPWAAGQAGRSYDRPPAAEEPDPMADPQRRRALVDAFVAEFVGSATWQATLAVLEGAFPGLGMAAALRGRTEEVWRSIDALDRSGARKLGVPVWADEAGMAFDLSAHRPPASAPTGPARRRAVRPRASRPYAGAFVVDTLDPLRYHRAVGGPRAPQDGAPAPRSPEGDDTGVVIVADLAAAGPRVLDSAALWRYAGRVVAAMADAPAGEPAADPGRARTRRMLRALRRVVFVDPALGVGLCLQIDAARTPRCLLAFGVDRTEVAAPRFVRL</sequence>
<feature type="compositionally biased region" description="Basic and acidic residues" evidence="1">
    <location>
        <begin position="12"/>
        <end position="22"/>
    </location>
</feature>
<organism evidence="2 3">
    <name type="scientific">Actinomadura macrotermitis</name>
    <dbReference type="NCBI Taxonomy" id="2585200"/>
    <lineage>
        <taxon>Bacteria</taxon>
        <taxon>Bacillati</taxon>
        <taxon>Actinomycetota</taxon>
        <taxon>Actinomycetes</taxon>
        <taxon>Streptosporangiales</taxon>
        <taxon>Thermomonosporaceae</taxon>
        <taxon>Actinomadura</taxon>
    </lineage>
</organism>
<name>A0A7K0BSM2_9ACTN</name>
<gene>
    <name evidence="2" type="ORF">ACRB68_22490</name>
</gene>
<feature type="compositionally biased region" description="Pro residues" evidence="1">
    <location>
        <begin position="49"/>
        <end position="66"/>
    </location>
</feature>
<dbReference type="RefSeq" id="WP_153531998.1">
    <property type="nucleotide sequence ID" value="NZ_WEGH01000001.1"/>
</dbReference>
<feature type="compositionally biased region" description="Acidic residues" evidence="1">
    <location>
        <begin position="103"/>
        <end position="119"/>
    </location>
</feature>
<proteinExistence type="predicted"/>
<feature type="compositionally biased region" description="Low complexity" evidence="1">
    <location>
        <begin position="146"/>
        <end position="158"/>
    </location>
</feature>
<evidence type="ECO:0000313" key="2">
    <source>
        <dbReference type="EMBL" id="MQY04198.1"/>
    </source>
</evidence>
<keyword evidence="3" id="KW-1185">Reference proteome</keyword>
<evidence type="ECO:0000313" key="3">
    <source>
        <dbReference type="Proteomes" id="UP000487268"/>
    </source>
</evidence>
<dbReference type="EMBL" id="WEGH01000001">
    <property type="protein sequence ID" value="MQY04198.1"/>
    <property type="molecule type" value="Genomic_DNA"/>
</dbReference>
<feature type="region of interest" description="Disordered" evidence="1">
    <location>
        <begin position="1"/>
        <end position="176"/>
    </location>
</feature>